<evidence type="ECO:0000256" key="1">
    <source>
        <dbReference type="SAM" id="MobiDB-lite"/>
    </source>
</evidence>
<name>A0ABW9HHF9_9ACTN</name>
<dbReference type="RefSeq" id="WP_409119953.1">
    <property type="nucleotide sequence ID" value="NZ_JBJVNI010000001.1"/>
</dbReference>
<feature type="region of interest" description="Disordered" evidence="1">
    <location>
        <begin position="327"/>
        <end position="347"/>
    </location>
</feature>
<comment type="caution">
    <text evidence="2">The sequence shown here is derived from an EMBL/GenBank/DDBJ whole genome shotgun (WGS) entry which is preliminary data.</text>
</comment>
<accession>A0ABW9HHF9</accession>
<sequence length="347" mass="36943">MKNNARASALLLLPLPERVPVLRTVRAAAPSAVAGVEGATDTRAALQGRLRALAGNPAEAPDPAARVQDDLFGVTRTHGDAAEALLLSFLLAHLDVYEDARRSGTSTPAEVWDALDDGVRVLFGGTVPRAAAHGARTVVEASPPPLEPGAAVQRWHRGHRLFFALTQAMIAALAEFREASRGSDAPRAAEALDAATRFGRASAAALRFTADFPPRRYDDTVRPSMMPPHVPEGFSGIQGIDHRALVRLFRALRPLFAALDPMTPHLRAFRSAMTGMFDAHLGVCSRFGGPLRPSLLMAAHTGHDADAPDTPAVRALKRLIHHREALLDPSGEGDDTETAAADVLRGP</sequence>
<dbReference type="Proteomes" id="UP001631957">
    <property type="component" value="Unassembled WGS sequence"/>
</dbReference>
<organism evidence="2 3">
    <name type="scientific">Streptomyces niveiscabiei</name>
    <dbReference type="NCBI Taxonomy" id="164115"/>
    <lineage>
        <taxon>Bacteria</taxon>
        <taxon>Bacillati</taxon>
        <taxon>Actinomycetota</taxon>
        <taxon>Actinomycetes</taxon>
        <taxon>Kitasatosporales</taxon>
        <taxon>Streptomycetaceae</taxon>
        <taxon>Streptomyces</taxon>
    </lineage>
</organism>
<proteinExistence type="predicted"/>
<evidence type="ECO:0000313" key="2">
    <source>
        <dbReference type="EMBL" id="MFM9607126.1"/>
    </source>
</evidence>
<gene>
    <name evidence="2" type="ORF">ACKI18_00205</name>
</gene>
<reference evidence="2 3" key="1">
    <citation type="submission" date="2024-12" db="EMBL/GenBank/DDBJ databases">
        <title>Forecasting of Potato common scab and diversities of Pathogenic streptomyces spp. in china.</title>
        <authorList>
            <person name="Handique U."/>
            <person name="Wu J."/>
        </authorList>
    </citation>
    <scope>NUCLEOTIDE SEQUENCE [LARGE SCALE GENOMIC DNA]</scope>
    <source>
        <strain evidence="2 3">ZRIMU1530</strain>
    </source>
</reference>
<protein>
    <submittedName>
        <fullName evidence="2">Uncharacterized protein</fullName>
    </submittedName>
</protein>
<keyword evidence="3" id="KW-1185">Reference proteome</keyword>
<dbReference type="EMBL" id="JBJVNI010000001">
    <property type="protein sequence ID" value="MFM9607126.1"/>
    <property type="molecule type" value="Genomic_DNA"/>
</dbReference>
<evidence type="ECO:0000313" key="3">
    <source>
        <dbReference type="Proteomes" id="UP001631957"/>
    </source>
</evidence>